<evidence type="ECO:0000313" key="1">
    <source>
        <dbReference type="EMBL" id="KAA6401501.1"/>
    </source>
</evidence>
<name>A0A5J4X2L0_9EUKA</name>
<reference evidence="1 2" key="1">
    <citation type="submission" date="2019-03" db="EMBL/GenBank/DDBJ databases">
        <title>Single cell metagenomics reveals metabolic interactions within the superorganism composed of flagellate Streblomastix strix and complex community of Bacteroidetes bacteria on its surface.</title>
        <authorList>
            <person name="Treitli S.C."/>
            <person name="Kolisko M."/>
            <person name="Husnik F."/>
            <person name="Keeling P."/>
            <person name="Hampl V."/>
        </authorList>
    </citation>
    <scope>NUCLEOTIDE SEQUENCE [LARGE SCALE GENOMIC DNA]</scope>
    <source>
        <strain evidence="1">ST1C</strain>
    </source>
</reference>
<proteinExistence type="predicted"/>
<sequence length="67" mass="7703">MSAAFLPSLDILLIHDEILYENVRNNSDAPAPDIYTRTEANEIFDEKADKTDLDDYYTKSETYAKVE</sequence>
<evidence type="ECO:0000313" key="2">
    <source>
        <dbReference type="Proteomes" id="UP000324800"/>
    </source>
</evidence>
<comment type="caution">
    <text evidence="1">The sequence shown here is derived from an EMBL/GenBank/DDBJ whole genome shotgun (WGS) entry which is preliminary data.</text>
</comment>
<protein>
    <submittedName>
        <fullName evidence="1">Uncharacterized protein</fullName>
    </submittedName>
</protein>
<dbReference type="Proteomes" id="UP000324800">
    <property type="component" value="Unassembled WGS sequence"/>
</dbReference>
<organism evidence="1 2">
    <name type="scientific">Streblomastix strix</name>
    <dbReference type="NCBI Taxonomy" id="222440"/>
    <lineage>
        <taxon>Eukaryota</taxon>
        <taxon>Metamonada</taxon>
        <taxon>Preaxostyla</taxon>
        <taxon>Oxymonadida</taxon>
        <taxon>Streblomastigidae</taxon>
        <taxon>Streblomastix</taxon>
    </lineage>
</organism>
<dbReference type="EMBL" id="SNRW01000380">
    <property type="protein sequence ID" value="KAA6401501.1"/>
    <property type="molecule type" value="Genomic_DNA"/>
</dbReference>
<dbReference type="AlphaFoldDB" id="A0A5J4X2L0"/>
<feature type="non-terminal residue" evidence="1">
    <location>
        <position position="67"/>
    </location>
</feature>
<accession>A0A5J4X2L0</accession>
<gene>
    <name evidence="1" type="ORF">EZS28_002971</name>
</gene>